<sequence>MDKYDEYSEQYAEHEQAGLSLTAILPALWRGRWLIAGSTAVAAAIGLSTAIYSAQYLSEGFFQFGGPIPLLKDSSPKEKEASSGITLPNYKRYSAAFNSGERFREFVQQNKLEANPSVAGLQRIFSSPDSLSKLVQPVFPFTKLDAKELMEQPKDASNNVIGLRIVYQAENAETARRMVSLLGRYTMDSIIYLIYSDALRFKHSEITARISKLDNDIIENKEKLELFQRKGANLKQIIARYPDSANQAARQVISINEDSARYLSPLTQLMTSEVDAADATEAIRQAKREQKQNLLLREYYDQAKILLDGSKSGEAVVRGIDALKQNVFKDKDLRDELVQEIFNKISIENQLATSLYLEKSRFIAGPSLPENRSTRLSTGLLLGFVLGLFGSTLVVLGHAWWLQNREKLGL</sequence>
<gene>
    <name evidence="2" type="ORF">OIK44_14870</name>
</gene>
<keyword evidence="1" id="KW-1133">Transmembrane helix</keyword>
<proteinExistence type="predicted"/>
<reference evidence="2 3" key="1">
    <citation type="submission" date="2022-10" db="EMBL/GenBank/DDBJ databases">
        <title>Janthinobacterium sp. hw3 Genome sequencing.</title>
        <authorList>
            <person name="Park S."/>
        </authorList>
    </citation>
    <scope>NUCLEOTIDE SEQUENCE [LARGE SCALE GENOMIC DNA]</scope>
    <source>
        <strain evidence="3">hw3</strain>
    </source>
</reference>
<keyword evidence="1" id="KW-0472">Membrane</keyword>
<accession>A0ABT5K389</accession>
<feature type="transmembrane region" description="Helical" evidence="1">
    <location>
        <begin position="380"/>
        <end position="401"/>
    </location>
</feature>
<name>A0ABT5K389_9BURK</name>
<protein>
    <submittedName>
        <fullName evidence="2">Lipopolysaccharide biosynthesis protein</fullName>
    </submittedName>
</protein>
<organism evidence="2 3">
    <name type="scientific">Janthinobacterium fluminis</name>
    <dbReference type="NCBI Taxonomy" id="2987524"/>
    <lineage>
        <taxon>Bacteria</taxon>
        <taxon>Pseudomonadati</taxon>
        <taxon>Pseudomonadota</taxon>
        <taxon>Betaproteobacteria</taxon>
        <taxon>Burkholderiales</taxon>
        <taxon>Oxalobacteraceae</taxon>
        <taxon>Janthinobacterium</taxon>
    </lineage>
</organism>
<keyword evidence="3" id="KW-1185">Reference proteome</keyword>
<keyword evidence="1" id="KW-0812">Transmembrane</keyword>
<evidence type="ECO:0000313" key="2">
    <source>
        <dbReference type="EMBL" id="MDC8758863.1"/>
    </source>
</evidence>
<evidence type="ECO:0000313" key="3">
    <source>
        <dbReference type="Proteomes" id="UP001221208"/>
    </source>
</evidence>
<feature type="transmembrane region" description="Helical" evidence="1">
    <location>
        <begin position="33"/>
        <end position="54"/>
    </location>
</feature>
<dbReference type="Proteomes" id="UP001221208">
    <property type="component" value="Unassembled WGS sequence"/>
</dbReference>
<evidence type="ECO:0000256" key="1">
    <source>
        <dbReference type="SAM" id="Phobius"/>
    </source>
</evidence>
<dbReference type="EMBL" id="JAQQXR010000005">
    <property type="protein sequence ID" value="MDC8758863.1"/>
    <property type="molecule type" value="Genomic_DNA"/>
</dbReference>
<dbReference type="RefSeq" id="WP_273671695.1">
    <property type="nucleotide sequence ID" value="NZ_JAQQXR010000005.1"/>
</dbReference>
<comment type="caution">
    <text evidence="2">The sequence shown here is derived from an EMBL/GenBank/DDBJ whole genome shotgun (WGS) entry which is preliminary data.</text>
</comment>